<dbReference type="RefSeq" id="WP_145660715.1">
    <property type="nucleotide sequence ID" value="NZ_VIWO01000001.1"/>
</dbReference>
<proteinExistence type="predicted"/>
<keyword evidence="3" id="KW-1185">Reference proteome</keyword>
<evidence type="ECO:0000313" key="2">
    <source>
        <dbReference type="EMBL" id="TWF44236.1"/>
    </source>
</evidence>
<reference evidence="2 3" key="1">
    <citation type="submission" date="2019-06" db="EMBL/GenBank/DDBJ databases">
        <title>Sorghum-associated microbial communities from plants grown in Nebraska, USA.</title>
        <authorList>
            <person name="Schachtman D."/>
        </authorList>
    </citation>
    <scope>NUCLEOTIDE SEQUENCE [LARGE SCALE GENOMIC DNA]</scope>
    <source>
        <strain evidence="2 3">1209</strain>
    </source>
</reference>
<evidence type="ECO:0000256" key="1">
    <source>
        <dbReference type="SAM" id="SignalP"/>
    </source>
</evidence>
<feature type="chain" id="PRO_5021727008" description="Outer membrane lipoprotein-sorting protein" evidence="1">
    <location>
        <begin position="25"/>
        <end position="238"/>
    </location>
</feature>
<sequence>MTRIKSYALLAALLITGISTYAQTADEIIAKNTAAMGGEAKLKDLKTQYVEGSMEVQGQSVPIKKWVKQNEGMRLEFNVMGSNNIQVVTRSAGWSLMPVMMQTAPQDMDSATLKIMQPQLDLRGELYDYKNKGKKIELSGKEEVNGIPAYKLKVIGDGGSTGDVYIDANTFLIVKTVNNINIKGQSLELVLLMSDYKKTPEGYAYAATTTQTPGDVKINVSKVDVNTPVADTLFAKPQ</sequence>
<keyword evidence="1" id="KW-0732">Signal</keyword>
<dbReference type="EMBL" id="VIWO01000001">
    <property type="protein sequence ID" value="TWF44236.1"/>
    <property type="molecule type" value="Genomic_DNA"/>
</dbReference>
<dbReference type="Proteomes" id="UP000320811">
    <property type="component" value="Unassembled WGS sequence"/>
</dbReference>
<gene>
    <name evidence="2" type="ORF">FHW36_101154</name>
</gene>
<organism evidence="2 3">
    <name type="scientific">Chitinophaga polysaccharea</name>
    <dbReference type="NCBI Taxonomy" id="1293035"/>
    <lineage>
        <taxon>Bacteria</taxon>
        <taxon>Pseudomonadati</taxon>
        <taxon>Bacteroidota</taxon>
        <taxon>Chitinophagia</taxon>
        <taxon>Chitinophagales</taxon>
        <taxon>Chitinophagaceae</taxon>
        <taxon>Chitinophaga</taxon>
    </lineage>
</organism>
<dbReference type="AlphaFoldDB" id="A0A561Q1J9"/>
<dbReference type="OrthoDB" id="128937at2"/>
<comment type="caution">
    <text evidence="2">The sequence shown here is derived from an EMBL/GenBank/DDBJ whole genome shotgun (WGS) entry which is preliminary data.</text>
</comment>
<accession>A0A561Q1J9</accession>
<feature type="signal peptide" evidence="1">
    <location>
        <begin position="1"/>
        <end position="24"/>
    </location>
</feature>
<name>A0A561Q1J9_9BACT</name>
<evidence type="ECO:0000313" key="3">
    <source>
        <dbReference type="Proteomes" id="UP000320811"/>
    </source>
</evidence>
<evidence type="ECO:0008006" key="4">
    <source>
        <dbReference type="Google" id="ProtNLM"/>
    </source>
</evidence>
<dbReference type="Gene3D" id="2.50.20.10">
    <property type="entry name" value="Lipoprotein localisation LolA/LolB/LppX"/>
    <property type="match status" value="1"/>
</dbReference>
<protein>
    <recommendedName>
        <fullName evidence="4">Outer membrane lipoprotein-sorting protein</fullName>
    </recommendedName>
</protein>